<accession>A0A2G5DEX3</accession>
<dbReference type="Pfam" id="PF16488">
    <property type="entry name" value="ArgoL2"/>
    <property type="match status" value="1"/>
</dbReference>
<name>A0A2G5DEX3_AQUCA</name>
<keyword evidence="7" id="KW-1185">Reference proteome</keyword>
<organism evidence="6 7">
    <name type="scientific">Aquilegia coerulea</name>
    <name type="common">Rocky mountain columbine</name>
    <dbReference type="NCBI Taxonomy" id="218851"/>
    <lineage>
        <taxon>Eukaryota</taxon>
        <taxon>Viridiplantae</taxon>
        <taxon>Streptophyta</taxon>
        <taxon>Embryophyta</taxon>
        <taxon>Tracheophyta</taxon>
        <taxon>Spermatophyta</taxon>
        <taxon>Magnoliopsida</taxon>
        <taxon>Ranunculales</taxon>
        <taxon>Ranunculaceae</taxon>
        <taxon>Thalictroideae</taxon>
        <taxon>Aquilegia</taxon>
    </lineage>
</organism>
<dbReference type="InterPro" id="IPR003165">
    <property type="entry name" value="Piwi"/>
</dbReference>
<dbReference type="InterPro" id="IPR032473">
    <property type="entry name" value="Argonaute_Mid_dom"/>
</dbReference>
<evidence type="ECO:0000256" key="2">
    <source>
        <dbReference type="ARBA" id="ARBA00023158"/>
    </source>
</evidence>
<dbReference type="OrthoDB" id="10252740at2759"/>
<evidence type="ECO:0000256" key="1">
    <source>
        <dbReference type="ARBA" id="ARBA00008201"/>
    </source>
</evidence>
<dbReference type="GO" id="GO:0003723">
    <property type="term" value="F:RNA binding"/>
    <property type="evidence" value="ECO:0007669"/>
    <property type="project" value="InterPro"/>
</dbReference>
<dbReference type="InterPro" id="IPR012337">
    <property type="entry name" value="RNaseH-like_sf"/>
</dbReference>
<dbReference type="Pfam" id="PF02170">
    <property type="entry name" value="PAZ"/>
    <property type="match status" value="1"/>
</dbReference>
<gene>
    <name evidence="6" type="ORF">AQUCO_02200300v1</name>
</gene>
<evidence type="ECO:0000313" key="6">
    <source>
        <dbReference type="EMBL" id="PIA41767.1"/>
    </source>
</evidence>
<dbReference type="InterPro" id="IPR036397">
    <property type="entry name" value="RNaseH_sf"/>
</dbReference>
<feature type="region of interest" description="Disordered" evidence="3">
    <location>
        <begin position="1"/>
        <end position="45"/>
    </location>
</feature>
<dbReference type="PROSITE" id="PS50821">
    <property type="entry name" value="PAZ"/>
    <property type="match status" value="1"/>
</dbReference>
<dbReference type="SUPFAM" id="SSF101690">
    <property type="entry name" value="PAZ domain"/>
    <property type="match status" value="1"/>
</dbReference>
<keyword evidence="2" id="KW-0943">RNA-mediated gene silencing</keyword>
<dbReference type="InParanoid" id="A0A2G5DEX3"/>
<feature type="compositionally biased region" description="Low complexity" evidence="3">
    <location>
        <begin position="28"/>
        <end position="45"/>
    </location>
</feature>
<dbReference type="CDD" id="cd04657">
    <property type="entry name" value="Piwi_ago-like"/>
    <property type="match status" value="1"/>
</dbReference>
<dbReference type="PROSITE" id="PS50822">
    <property type="entry name" value="PIWI"/>
    <property type="match status" value="1"/>
</dbReference>
<feature type="domain" description="Piwi" evidence="5">
    <location>
        <begin position="564"/>
        <end position="884"/>
    </location>
</feature>
<dbReference type="InterPro" id="IPR032474">
    <property type="entry name" value="Argonaute_N"/>
</dbReference>
<dbReference type="InterPro" id="IPR045246">
    <property type="entry name" value="Piwi_ago-like"/>
</dbReference>
<dbReference type="Pfam" id="PF16486">
    <property type="entry name" value="ArgoN"/>
    <property type="match status" value="1"/>
</dbReference>
<feature type="domain" description="PAZ" evidence="4">
    <location>
        <begin position="284"/>
        <end position="394"/>
    </location>
</feature>
<reference evidence="6 7" key="1">
    <citation type="submission" date="2017-09" db="EMBL/GenBank/DDBJ databases">
        <title>WGS assembly of Aquilegia coerulea Goldsmith.</title>
        <authorList>
            <person name="Hodges S."/>
            <person name="Kramer E."/>
            <person name="Nordborg M."/>
            <person name="Tomkins J."/>
            <person name="Borevitz J."/>
            <person name="Derieg N."/>
            <person name="Yan J."/>
            <person name="Mihaltcheva S."/>
            <person name="Hayes R.D."/>
            <person name="Rokhsar D."/>
        </authorList>
    </citation>
    <scope>NUCLEOTIDE SEQUENCE [LARGE SCALE GENOMIC DNA]</scope>
    <source>
        <strain evidence="7">cv. Goldsmith</strain>
    </source>
</reference>
<dbReference type="PANTHER" id="PTHR22891">
    <property type="entry name" value="EUKARYOTIC TRANSLATION INITIATION FACTOR 2C"/>
    <property type="match status" value="1"/>
</dbReference>
<dbReference type="Pfam" id="PF16487">
    <property type="entry name" value="ArgoMid"/>
    <property type="match status" value="1"/>
</dbReference>
<dbReference type="CDD" id="cd02846">
    <property type="entry name" value="PAZ_argonaute_like"/>
    <property type="match status" value="1"/>
</dbReference>
<comment type="similarity">
    <text evidence="1">Belongs to the argonaute family. Ago subfamily.</text>
</comment>
<dbReference type="AlphaFoldDB" id="A0A2G5DEX3"/>
<dbReference type="FunFam" id="3.30.420.10:FF:000013">
    <property type="entry name" value="protein argonaute 10-like"/>
    <property type="match status" value="1"/>
</dbReference>
<feature type="compositionally biased region" description="Gly residues" evidence="3">
    <location>
        <begin position="1"/>
        <end position="13"/>
    </location>
</feature>
<dbReference type="STRING" id="218851.A0A2G5DEX3"/>
<dbReference type="Pfam" id="PF08699">
    <property type="entry name" value="ArgoL1"/>
    <property type="match status" value="1"/>
</dbReference>
<dbReference type="InterPro" id="IPR032472">
    <property type="entry name" value="ArgoL2"/>
</dbReference>
<evidence type="ECO:0000256" key="3">
    <source>
        <dbReference type="SAM" id="MobiDB-lite"/>
    </source>
</evidence>
<dbReference type="Gene3D" id="2.170.260.10">
    <property type="entry name" value="paz domain"/>
    <property type="match status" value="1"/>
</dbReference>
<dbReference type="Gene3D" id="3.30.420.10">
    <property type="entry name" value="Ribonuclease H-like superfamily/Ribonuclease H"/>
    <property type="match status" value="1"/>
</dbReference>
<dbReference type="FunFam" id="3.40.50.2300:FF:000110">
    <property type="entry name" value="Argonaute 10"/>
    <property type="match status" value="1"/>
</dbReference>
<dbReference type="Gene3D" id="3.40.50.2300">
    <property type="match status" value="1"/>
</dbReference>
<dbReference type="GO" id="GO:0031047">
    <property type="term" value="P:regulatory ncRNA-mediated gene silencing"/>
    <property type="evidence" value="ECO:0007669"/>
    <property type="project" value="UniProtKB-KW"/>
</dbReference>
<dbReference type="FunCoup" id="A0A2G5DEX3">
    <property type="interactions" value="2032"/>
</dbReference>
<dbReference type="Pfam" id="PF02171">
    <property type="entry name" value="Piwi"/>
    <property type="match status" value="1"/>
</dbReference>
<dbReference type="EMBL" id="KZ305039">
    <property type="protein sequence ID" value="PIA41767.1"/>
    <property type="molecule type" value="Genomic_DNA"/>
</dbReference>
<dbReference type="Proteomes" id="UP000230069">
    <property type="component" value="Unassembled WGS sequence"/>
</dbReference>
<dbReference type="SMART" id="SM01163">
    <property type="entry name" value="DUF1785"/>
    <property type="match status" value="1"/>
</dbReference>
<proteinExistence type="inferred from homology"/>
<dbReference type="InterPro" id="IPR014811">
    <property type="entry name" value="ArgoL1"/>
</dbReference>
<dbReference type="SUPFAM" id="SSF53098">
    <property type="entry name" value="Ribonuclease H-like"/>
    <property type="match status" value="1"/>
</dbReference>
<dbReference type="InterPro" id="IPR003100">
    <property type="entry name" value="PAZ_dom"/>
</dbReference>
<dbReference type="SMART" id="SM00950">
    <property type="entry name" value="Piwi"/>
    <property type="match status" value="1"/>
</dbReference>
<dbReference type="InterPro" id="IPR036085">
    <property type="entry name" value="PAZ_dom_sf"/>
</dbReference>
<evidence type="ECO:0000259" key="5">
    <source>
        <dbReference type="PROSITE" id="PS50822"/>
    </source>
</evidence>
<protein>
    <submittedName>
        <fullName evidence="6">Uncharacterized protein</fullName>
    </submittedName>
</protein>
<evidence type="ECO:0000259" key="4">
    <source>
        <dbReference type="PROSITE" id="PS50821"/>
    </source>
</evidence>
<feature type="region of interest" description="Disordered" evidence="3">
    <location>
        <begin position="59"/>
        <end position="79"/>
    </location>
</feature>
<evidence type="ECO:0000313" key="7">
    <source>
        <dbReference type="Proteomes" id="UP000230069"/>
    </source>
</evidence>
<dbReference type="SMART" id="SM00949">
    <property type="entry name" value="PAZ"/>
    <property type="match status" value="1"/>
</dbReference>
<sequence>MSFSGGGRGGGGRGRGRGRGSVVPPPSSYSSSSPSTSSSTAAASATILSCEVEEKLILETPTPTPTPPASSKAARFPSRPGLGTAGTKCVVRANHFLVKLKEKDLHHYDVSITPEVISRGFNRAVMKELVLQYRQSHMGGLQPVYDGRKGLFTAGPLPFASKEFVINLGEKEEKASSRREREFKVAIKLAGRTDLHHLQQFLSGQQRDAPQETIQVLDIVLREKPSNDYTVVGRSFFSIKLGQKSEVGDGLECWRGYYQSLRPTQMGMSLNIDVAATAFYEAIPVVDYICKFLNLRDPSRPLTDIDRIKVKKAVRGLRVELTHRKDGKRHKILGISSQPLNQLMFNTDEKRLSVEQYFLDKYRIRLRCTHWPALQAGSDSKPTYLPMEVCNIVEGQKYSKKLNERQVTAILKASCKRPEERERSIERMAWHNDYNNDKFAKEFGISVDSRLTTISSGRVLQPPMLKYHDTGKDVRIQPRVGQWNMINSKMIDGATINHWTCVNFSSRSPLDIAFRFSDRLVSMCASKGMKFNTKPLVPIRSARSDQIESALVELHTQSQGKLQLLIIVLPDFSGSYGTIKRICETELGIISQCCQPKQAQKLSNQYLENVALKINVKAGGRNTVLLDALLRKIPMVSDNPTIIFGADVTHPHPGEDSSPSIAAVVASMDWPEVTKYRGLVSAQSHRQELIQDLHKVVQDPQKGAVHGGMIRELLIHFRRSTGLKPHRIIFYRDGVSEGQFSQVLLYELDAIRKACASLEEGYLPPVTFVVVQKRHHTRLFPAEHGNRNTTDKSGNILPGTVIDTHICHPSEFDFYLCSHAGIQGTSRPTHYHVLWDENRFTSDNMQTLTNNLCYTYARCTRSVSVVPPAYYAHLAAFRARYYIEGNVSNSHTSPATRGLNAQIRPLPTIKDNVKDVMFYC</sequence>